<proteinExistence type="predicted"/>
<evidence type="ECO:0000259" key="2">
    <source>
        <dbReference type="PROSITE" id="PS50181"/>
    </source>
</evidence>
<dbReference type="Proteomes" id="UP000824099">
    <property type="component" value="Unassembled WGS sequence"/>
</dbReference>
<protein>
    <recommendedName>
        <fullName evidence="2">F-box domain-containing protein</fullName>
    </recommendedName>
</protein>
<evidence type="ECO:0000313" key="4">
    <source>
        <dbReference type="Proteomes" id="UP000824099"/>
    </source>
</evidence>
<feature type="signal peptide" evidence="1">
    <location>
        <begin position="1"/>
        <end position="23"/>
    </location>
</feature>
<keyword evidence="1" id="KW-0732">Signal</keyword>
<gene>
    <name evidence="3" type="ORF">IAB06_00910</name>
</gene>
<accession>A0A9D1MNW7</accession>
<feature type="domain" description="F-box" evidence="2">
    <location>
        <begin position="317"/>
        <end position="370"/>
    </location>
</feature>
<reference evidence="3" key="1">
    <citation type="submission" date="2020-10" db="EMBL/GenBank/DDBJ databases">
        <authorList>
            <person name="Gilroy R."/>
        </authorList>
    </citation>
    <scope>NUCLEOTIDE SEQUENCE</scope>
    <source>
        <strain evidence="3">CHK160-1198</strain>
    </source>
</reference>
<dbReference type="PROSITE" id="PS50181">
    <property type="entry name" value="FBOX"/>
    <property type="match status" value="1"/>
</dbReference>
<dbReference type="AlphaFoldDB" id="A0A9D1MNW7"/>
<organism evidence="3 4">
    <name type="scientific">Candidatus Avacidaminococcus intestinavium</name>
    <dbReference type="NCBI Taxonomy" id="2840684"/>
    <lineage>
        <taxon>Bacteria</taxon>
        <taxon>Bacillati</taxon>
        <taxon>Bacillota</taxon>
        <taxon>Negativicutes</taxon>
        <taxon>Acidaminococcales</taxon>
        <taxon>Acidaminococcaceae</taxon>
        <taxon>Acidaminococcaceae incertae sedis</taxon>
        <taxon>Candidatus Avacidaminococcus</taxon>
    </lineage>
</organism>
<reference evidence="3" key="2">
    <citation type="journal article" date="2021" name="PeerJ">
        <title>Extensive microbial diversity within the chicken gut microbiome revealed by metagenomics and culture.</title>
        <authorList>
            <person name="Gilroy R."/>
            <person name="Ravi A."/>
            <person name="Getino M."/>
            <person name="Pursley I."/>
            <person name="Horton D.L."/>
            <person name="Alikhan N.F."/>
            <person name="Baker D."/>
            <person name="Gharbi K."/>
            <person name="Hall N."/>
            <person name="Watson M."/>
            <person name="Adriaenssens E.M."/>
            <person name="Foster-Nyarko E."/>
            <person name="Jarju S."/>
            <person name="Secka A."/>
            <person name="Antonio M."/>
            <person name="Oren A."/>
            <person name="Chaudhuri R.R."/>
            <person name="La Ragione R."/>
            <person name="Hildebrand F."/>
            <person name="Pallen M.J."/>
        </authorList>
    </citation>
    <scope>NUCLEOTIDE SEQUENCE</scope>
    <source>
        <strain evidence="3">CHK160-1198</strain>
    </source>
</reference>
<dbReference type="InterPro" id="IPR001810">
    <property type="entry name" value="F-box_dom"/>
</dbReference>
<dbReference type="EMBL" id="DVNI01000013">
    <property type="protein sequence ID" value="HIU63586.1"/>
    <property type="molecule type" value="Genomic_DNA"/>
</dbReference>
<sequence>MKRSFYVIVLLLMLLIESTTSFASFRHDAAGFEVQNVNDTLVVTKDILMTGAPETGNQSISLITKETIDKFANIDFTTERFSQDLEKITTILEKDKKNNLFLEKEEFKYFKTPQNSLQEKIENQLAPKVNALQLKTRYKVTQVNGLPALAINIETPVEATFELTREYTKEEQEALQRANPYIEFIKNGKKIKSEYKIISDTYLVSFGDNLYNITTSYVQYPKLKKAKLKKQNYSNALKKNPIDKNLNDFYQNFSSYNIKPQKFKIASEKFRSSIRFFKPSLNEAILPVQDHIFAQRFNLPTNWLYLQTSQSIQEMPFTAFIALPVTTLEEIAENLLAKDLLTLNQVNDKIKLGILDDSDIIDPDVLVKSLKEGIVSISGIYSSNDKNHKSALSDLLLAPEITKAIFETSMKKVMEYNTVHPELEKFLKLNNLNYNMLINSRNSKVNFSYDLDLNIPYNNNQDSLPINLQSDSSIYFDHLNKFNILTYFRVNNDQEREKTVFDSFTNFQSFQE</sequence>
<feature type="chain" id="PRO_5039195576" description="F-box domain-containing protein" evidence="1">
    <location>
        <begin position="24"/>
        <end position="512"/>
    </location>
</feature>
<name>A0A9D1MNW7_9FIRM</name>
<comment type="caution">
    <text evidence="3">The sequence shown here is derived from an EMBL/GenBank/DDBJ whole genome shotgun (WGS) entry which is preliminary data.</text>
</comment>
<evidence type="ECO:0000256" key="1">
    <source>
        <dbReference type="SAM" id="SignalP"/>
    </source>
</evidence>
<evidence type="ECO:0000313" key="3">
    <source>
        <dbReference type="EMBL" id="HIU63586.1"/>
    </source>
</evidence>